<dbReference type="EMBL" id="QMIF01000006">
    <property type="protein sequence ID" value="TVM33688.1"/>
    <property type="molecule type" value="Genomic_DNA"/>
</dbReference>
<evidence type="ECO:0000313" key="2">
    <source>
        <dbReference type="Proteomes" id="UP000434052"/>
    </source>
</evidence>
<evidence type="ECO:0000313" key="1">
    <source>
        <dbReference type="EMBL" id="TVM33688.1"/>
    </source>
</evidence>
<dbReference type="Proteomes" id="UP000434052">
    <property type="component" value="Unassembled WGS sequence"/>
</dbReference>
<reference evidence="1 2" key="1">
    <citation type="submission" date="2018-06" db="EMBL/GenBank/DDBJ databases">
        <title>Complete genome of Desulfovibrio marinus P48SEP.</title>
        <authorList>
            <person name="Crispim J.S."/>
            <person name="Vidigal P.M.P."/>
            <person name="Silva L.C.F."/>
            <person name="Araujo L.C."/>
            <person name="Laguardia C.N."/>
            <person name="Dias R.S."/>
            <person name="Sousa M.P."/>
            <person name="Paula S.O."/>
            <person name="Silva C."/>
        </authorList>
    </citation>
    <scope>NUCLEOTIDE SEQUENCE [LARGE SCALE GENOMIC DNA]</scope>
    <source>
        <strain evidence="1 2">P48SEP</strain>
    </source>
</reference>
<organism evidence="1 2">
    <name type="scientific">Oceanidesulfovibrio marinus</name>
    <dbReference type="NCBI Taxonomy" id="370038"/>
    <lineage>
        <taxon>Bacteria</taxon>
        <taxon>Pseudomonadati</taxon>
        <taxon>Thermodesulfobacteriota</taxon>
        <taxon>Desulfovibrionia</taxon>
        <taxon>Desulfovibrionales</taxon>
        <taxon>Desulfovibrionaceae</taxon>
        <taxon>Oceanidesulfovibrio</taxon>
    </lineage>
</organism>
<proteinExistence type="predicted"/>
<dbReference type="OrthoDB" id="9813770at2"/>
<protein>
    <submittedName>
        <fullName evidence="1">Uncharacterized protein</fullName>
    </submittedName>
</protein>
<dbReference type="AlphaFoldDB" id="A0A6P1ZH22"/>
<gene>
    <name evidence="1" type="ORF">DQK91_10710</name>
</gene>
<comment type="caution">
    <text evidence="1">The sequence shown here is derived from an EMBL/GenBank/DDBJ whole genome shotgun (WGS) entry which is preliminary data.</text>
</comment>
<dbReference type="RefSeq" id="WP_144305354.1">
    <property type="nucleotide sequence ID" value="NZ_QMIF01000006.1"/>
</dbReference>
<accession>A0A6P1ZH22</accession>
<name>A0A6P1ZH22_9BACT</name>
<sequence>MDITLYESFTDADEKGLKDRAKAFLRAFIDSFADEKEKEIWVWRYLEGIDVFREYIKLRYEIFEELVFPVLFRGFQSDHQKSLMWLGLLIPNLNQSMVAEDVREEIIESKCLVKAVELDPEDYVAKAVLLLRLIDAFEYVQHEWPNGLVYYYKIFDLQKCAEFKSKVALARELDVKKQYGEFLDKFEERIKTYERRFRERLE</sequence>